<keyword evidence="14" id="KW-1185">Reference proteome</keyword>
<gene>
    <name evidence="13" type="ORF">BJ979_002888</name>
</gene>
<dbReference type="EMBL" id="JACBZY010000001">
    <property type="protein sequence ID" value="NYH00263.1"/>
    <property type="molecule type" value="Genomic_DNA"/>
</dbReference>
<dbReference type="Gene3D" id="1.20.5.1930">
    <property type="match status" value="1"/>
</dbReference>
<dbReference type="GO" id="GO:0000155">
    <property type="term" value="F:phosphorelay sensor kinase activity"/>
    <property type="evidence" value="ECO:0007669"/>
    <property type="project" value="InterPro"/>
</dbReference>
<dbReference type="InterPro" id="IPR011712">
    <property type="entry name" value="Sig_transdc_His_kin_sub3_dim/P"/>
</dbReference>
<dbReference type="CDD" id="cd16917">
    <property type="entry name" value="HATPase_UhpB-NarQ-NarX-like"/>
    <property type="match status" value="1"/>
</dbReference>
<proteinExistence type="predicted"/>
<keyword evidence="10" id="KW-0812">Transmembrane</keyword>
<dbReference type="GO" id="GO:0046983">
    <property type="term" value="F:protein dimerization activity"/>
    <property type="evidence" value="ECO:0007669"/>
    <property type="project" value="InterPro"/>
</dbReference>
<evidence type="ECO:0000256" key="5">
    <source>
        <dbReference type="ARBA" id="ARBA00022741"/>
    </source>
</evidence>
<keyword evidence="4" id="KW-0808">Transferase</keyword>
<dbReference type="InterPro" id="IPR036890">
    <property type="entry name" value="HATPase_C_sf"/>
</dbReference>
<keyword evidence="10" id="KW-1133">Transmembrane helix</keyword>
<evidence type="ECO:0000313" key="13">
    <source>
        <dbReference type="EMBL" id="NYH00263.1"/>
    </source>
</evidence>
<comment type="catalytic activity">
    <reaction evidence="1">
        <text>ATP + protein L-histidine = ADP + protein N-phospho-L-histidine.</text>
        <dbReference type="EC" id="2.7.13.3"/>
    </reaction>
</comment>
<evidence type="ECO:0000256" key="7">
    <source>
        <dbReference type="ARBA" id="ARBA00022840"/>
    </source>
</evidence>
<organism evidence="13 14">
    <name type="scientific">Schumannella luteola</name>
    <dbReference type="NCBI Taxonomy" id="472059"/>
    <lineage>
        <taxon>Bacteria</taxon>
        <taxon>Bacillati</taxon>
        <taxon>Actinomycetota</taxon>
        <taxon>Actinomycetes</taxon>
        <taxon>Micrococcales</taxon>
        <taxon>Microbacteriaceae</taxon>
        <taxon>Schumannella</taxon>
    </lineage>
</organism>
<name>A0A852YES4_9MICO</name>
<evidence type="ECO:0000256" key="9">
    <source>
        <dbReference type="SAM" id="MobiDB-lite"/>
    </source>
</evidence>
<keyword evidence="10" id="KW-0472">Membrane</keyword>
<dbReference type="Gene3D" id="3.30.565.10">
    <property type="entry name" value="Histidine kinase-like ATPase, C-terminal domain"/>
    <property type="match status" value="1"/>
</dbReference>
<feature type="transmembrane region" description="Helical" evidence="10">
    <location>
        <begin position="73"/>
        <end position="96"/>
    </location>
</feature>
<evidence type="ECO:0000256" key="3">
    <source>
        <dbReference type="ARBA" id="ARBA00022553"/>
    </source>
</evidence>
<dbReference type="EC" id="2.7.13.3" evidence="2"/>
<evidence type="ECO:0000256" key="1">
    <source>
        <dbReference type="ARBA" id="ARBA00000085"/>
    </source>
</evidence>
<dbReference type="InterPro" id="IPR050482">
    <property type="entry name" value="Sensor_HK_TwoCompSys"/>
</dbReference>
<evidence type="ECO:0000256" key="10">
    <source>
        <dbReference type="SAM" id="Phobius"/>
    </source>
</evidence>
<feature type="domain" description="Signal transduction histidine kinase subgroup 3 dimerisation and phosphoacceptor" evidence="12">
    <location>
        <begin position="130"/>
        <end position="194"/>
    </location>
</feature>
<reference evidence="13 14" key="1">
    <citation type="submission" date="2020-07" db="EMBL/GenBank/DDBJ databases">
        <title>Sequencing the genomes of 1000 actinobacteria strains.</title>
        <authorList>
            <person name="Klenk H.-P."/>
        </authorList>
    </citation>
    <scope>NUCLEOTIDE SEQUENCE [LARGE SCALE GENOMIC DNA]</scope>
    <source>
        <strain evidence="13 14">DSM 23141</strain>
    </source>
</reference>
<dbReference type="PANTHER" id="PTHR24421">
    <property type="entry name" value="NITRATE/NITRITE SENSOR PROTEIN NARX-RELATED"/>
    <property type="match status" value="1"/>
</dbReference>
<keyword evidence="3" id="KW-0597">Phosphoprotein</keyword>
<dbReference type="InterPro" id="IPR003594">
    <property type="entry name" value="HATPase_dom"/>
</dbReference>
<evidence type="ECO:0000256" key="4">
    <source>
        <dbReference type="ARBA" id="ARBA00022679"/>
    </source>
</evidence>
<keyword evidence="8" id="KW-0902">Two-component regulatory system</keyword>
<dbReference type="GO" id="GO:0005524">
    <property type="term" value="F:ATP binding"/>
    <property type="evidence" value="ECO:0007669"/>
    <property type="project" value="UniProtKB-KW"/>
</dbReference>
<comment type="caution">
    <text evidence="13">The sequence shown here is derived from an EMBL/GenBank/DDBJ whole genome shotgun (WGS) entry which is preliminary data.</text>
</comment>
<dbReference type="PANTHER" id="PTHR24421:SF10">
    <property type="entry name" value="NITRATE_NITRITE SENSOR PROTEIN NARQ"/>
    <property type="match status" value="1"/>
</dbReference>
<dbReference type="AlphaFoldDB" id="A0A852YES4"/>
<dbReference type="GO" id="GO:0016020">
    <property type="term" value="C:membrane"/>
    <property type="evidence" value="ECO:0007669"/>
    <property type="project" value="InterPro"/>
</dbReference>
<sequence length="349" mass="36257">MLAAALVLVPLPVPSLAEPTLSIFALYAVGAYRGGRTAWLSFTLIAGCSALSTALGAAVPGVWSVIEGETGHGVAALSSTLVVSTIFLLSALLLGMSIGNRRRYLDALIDRAGQLARERDQRAEIAAAEERGRIAGEMHDVLAHSMSVMIALSEGAAATAATRPADAAATMSTVAETGRRSLAELRRLLGVLGEPGQAERRPQPGAAQLGELVAGFRTAGLRVELSSRGEPGADAALGLTVYRIMQESLTNALRYADGAPASADIDWGVERVEITVLDRGTGRRTAQQGAGRGLLGMRERVALFGGSVETGPAEGGGWRVRAVLPRDGGRDDAPRRAPHPSTAADKETP</sequence>
<keyword evidence="7" id="KW-0067">ATP-binding</keyword>
<accession>A0A852YES4</accession>
<evidence type="ECO:0000256" key="2">
    <source>
        <dbReference type="ARBA" id="ARBA00012438"/>
    </source>
</evidence>
<evidence type="ECO:0000256" key="6">
    <source>
        <dbReference type="ARBA" id="ARBA00022777"/>
    </source>
</evidence>
<evidence type="ECO:0000259" key="12">
    <source>
        <dbReference type="Pfam" id="PF07730"/>
    </source>
</evidence>
<keyword evidence="5" id="KW-0547">Nucleotide-binding</keyword>
<feature type="region of interest" description="Disordered" evidence="9">
    <location>
        <begin position="311"/>
        <end position="349"/>
    </location>
</feature>
<dbReference type="SUPFAM" id="SSF55874">
    <property type="entry name" value="ATPase domain of HSP90 chaperone/DNA topoisomerase II/histidine kinase"/>
    <property type="match status" value="1"/>
</dbReference>
<feature type="domain" description="Histidine kinase/HSP90-like ATPase" evidence="11">
    <location>
        <begin position="240"/>
        <end position="326"/>
    </location>
</feature>
<evidence type="ECO:0000313" key="14">
    <source>
        <dbReference type="Proteomes" id="UP000553888"/>
    </source>
</evidence>
<evidence type="ECO:0000256" key="8">
    <source>
        <dbReference type="ARBA" id="ARBA00023012"/>
    </source>
</evidence>
<protein>
    <recommendedName>
        <fullName evidence="2">histidine kinase</fullName>
        <ecNumber evidence="2">2.7.13.3</ecNumber>
    </recommendedName>
</protein>
<evidence type="ECO:0000259" key="11">
    <source>
        <dbReference type="Pfam" id="PF02518"/>
    </source>
</evidence>
<dbReference type="Pfam" id="PF02518">
    <property type="entry name" value="HATPase_c"/>
    <property type="match status" value="1"/>
</dbReference>
<dbReference type="Proteomes" id="UP000553888">
    <property type="component" value="Unassembled WGS sequence"/>
</dbReference>
<feature type="transmembrane region" description="Helical" evidence="10">
    <location>
        <begin position="41"/>
        <end position="66"/>
    </location>
</feature>
<dbReference type="Pfam" id="PF07730">
    <property type="entry name" value="HisKA_3"/>
    <property type="match status" value="1"/>
</dbReference>
<keyword evidence="6 13" id="KW-0418">Kinase</keyword>